<dbReference type="GO" id="GO:0016829">
    <property type="term" value="F:lyase activity"/>
    <property type="evidence" value="ECO:0007669"/>
    <property type="project" value="InterPro"/>
</dbReference>
<comment type="similarity">
    <text evidence="2">Belongs to the threonine aldolase family.</text>
</comment>
<dbReference type="RefSeq" id="WP_006502669.1">
    <property type="nucleotide sequence ID" value="NZ_BAGZ01000008.1"/>
</dbReference>
<dbReference type="Gene3D" id="3.90.1150.10">
    <property type="entry name" value="Aspartate Aminotransferase, domain 1"/>
    <property type="match status" value="1"/>
</dbReference>
<evidence type="ECO:0000256" key="1">
    <source>
        <dbReference type="ARBA" id="ARBA00001933"/>
    </source>
</evidence>
<dbReference type="Pfam" id="PF01212">
    <property type="entry name" value="Beta_elim_lyase"/>
    <property type="match status" value="1"/>
</dbReference>
<evidence type="ECO:0000313" key="5">
    <source>
        <dbReference type="EMBL" id="GAB77917.1"/>
    </source>
</evidence>
<evidence type="ECO:0000259" key="4">
    <source>
        <dbReference type="Pfam" id="PF01212"/>
    </source>
</evidence>
<name>K6W7V0_9MICO</name>
<gene>
    <name evidence="5" type="ORF">AUCHE_08_01600</name>
</gene>
<organism evidence="5 6">
    <name type="scientific">Austwickia chelonae NBRC 105200</name>
    <dbReference type="NCBI Taxonomy" id="1184607"/>
    <lineage>
        <taxon>Bacteria</taxon>
        <taxon>Bacillati</taxon>
        <taxon>Actinomycetota</taxon>
        <taxon>Actinomycetes</taxon>
        <taxon>Micrococcales</taxon>
        <taxon>Dermatophilaceae</taxon>
        <taxon>Austwickia</taxon>
    </lineage>
</organism>
<sequence length="351" mass="37622">MTSDLLHDPRKVSFASDNYSGVHPEVMEALSLANGGHVTSYGADPYTDRLTEVMKGHFGDRAETYPVFNGTGANVVALMLAARPWDAVVCADVAHINNDECGAPEKVGGLKLVPVPTGDGKVTPELLDTKARNFGFEHAAQPRLLSLTQATESGTVYTVEELAAVVGRAKEHGMVVHLDGSRLSNAAAALGVPLRALTTDIGVDLLSLGGTKNGLMGAEAVVVLSPEVVHGPLYVRKLTTQLASKMRFISAQLVALYEGDLWRESAAHANAMAARLAEQVREIPGIRVTQDPQVNAVFAVMPGEAADRLRERYAFYDWDESIGEVRWMCSFDTSVEDVDGFVAAAREVMSS</sequence>
<dbReference type="Proteomes" id="UP000008495">
    <property type="component" value="Unassembled WGS sequence"/>
</dbReference>
<protein>
    <submittedName>
        <fullName evidence="5">Putative L-threonine aldolase</fullName>
    </submittedName>
</protein>
<accession>K6W7V0</accession>
<dbReference type="eggNOG" id="COG2008">
    <property type="taxonomic scope" value="Bacteria"/>
</dbReference>
<dbReference type="AlphaFoldDB" id="K6W7V0"/>
<proteinExistence type="inferred from homology"/>
<evidence type="ECO:0000256" key="2">
    <source>
        <dbReference type="ARBA" id="ARBA00006966"/>
    </source>
</evidence>
<dbReference type="PANTHER" id="PTHR48097">
    <property type="entry name" value="L-THREONINE ALDOLASE-RELATED"/>
    <property type="match status" value="1"/>
</dbReference>
<dbReference type="PANTHER" id="PTHR48097:SF5">
    <property type="entry name" value="LOW SPECIFICITY L-THREONINE ALDOLASE"/>
    <property type="match status" value="1"/>
</dbReference>
<dbReference type="OrthoDB" id="9774495at2"/>
<dbReference type="EMBL" id="BAGZ01000008">
    <property type="protein sequence ID" value="GAB77917.1"/>
    <property type="molecule type" value="Genomic_DNA"/>
</dbReference>
<feature type="domain" description="Aromatic amino acid beta-eliminating lyase/threonine aldolase" evidence="4">
    <location>
        <begin position="14"/>
        <end position="300"/>
    </location>
</feature>
<dbReference type="SUPFAM" id="SSF53383">
    <property type="entry name" value="PLP-dependent transferases"/>
    <property type="match status" value="1"/>
</dbReference>
<keyword evidence="6" id="KW-1185">Reference proteome</keyword>
<dbReference type="InterPro" id="IPR015424">
    <property type="entry name" value="PyrdxlP-dep_Trfase"/>
</dbReference>
<comment type="cofactor">
    <cofactor evidence="1">
        <name>pyridoxal 5'-phosphate</name>
        <dbReference type="ChEBI" id="CHEBI:597326"/>
    </cofactor>
</comment>
<comment type="caution">
    <text evidence="5">The sequence shown here is derived from an EMBL/GenBank/DDBJ whole genome shotgun (WGS) entry which is preliminary data.</text>
</comment>
<evidence type="ECO:0000256" key="3">
    <source>
        <dbReference type="ARBA" id="ARBA00022898"/>
    </source>
</evidence>
<dbReference type="InterPro" id="IPR001597">
    <property type="entry name" value="ArAA_b-elim_lyase/Thr_aldolase"/>
</dbReference>
<dbReference type="GO" id="GO:0006520">
    <property type="term" value="P:amino acid metabolic process"/>
    <property type="evidence" value="ECO:0007669"/>
    <property type="project" value="InterPro"/>
</dbReference>
<dbReference type="InterPro" id="IPR015421">
    <property type="entry name" value="PyrdxlP-dep_Trfase_major"/>
</dbReference>
<dbReference type="STRING" id="100225.SAMN05421595_0428"/>
<reference evidence="5 6" key="1">
    <citation type="submission" date="2012-08" db="EMBL/GenBank/DDBJ databases">
        <title>Whole genome shotgun sequence of Austwickia chelonae NBRC 105200.</title>
        <authorList>
            <person name="Yoshida I."/>
            <person name="Hosoyama A."/>
            <person name="Tsuchikane K."/>
            <person name="Katsumata H."/>
            <person name="Ando Y."/>
            <person name="Ohji S."/>
            <person name="Hamada M."/>
            <person name="Tamura T."/>
            <person name="Yamazoe A."/>
            <person name="Yamazaki S."/>
            <person name="Fujita N."/>
        </authorList>
    </citation>
    <scope>NUCLEOTIDE SEQUENCE [LARGE SCALE GENOMIC DNA]</scope>
    <source>
        <strain evidence="5 6">NBRC 105200</strain>
    </source>
</reference>
<evidence type="ECO:0000313" key="6">
    <source>
        <dbReference type="Proteomes" id="UP000008495"/>
    </source>
</evidence>
<dbReference type="InterPro" id="IPR015422">
    <property type="entry name" value="PyrdxlP-dep_Trfase_small"/>
</dbReference>
<dbReference type="Gene3D" id="3.40.640.10">
    <property type="entry name" value="Type I PLP-dependent aspartate aminotransferase-like (Major domain)"/>
    <property type="match status" value="1"/>
</dbReference>
<keyword evidence="3" id="KW-0663">Pyridoxal phosphate</keyword>